<protein>
    <submittedName>
        <fullName evidence="3">Uncharacterized protein LOC117566595</fullName>
    </submittedName>
</protein>
<dbReference type="InterPro" id="IPR010512">
    <property type="entry name" value="DUF1091"/>
</dbReference>
<reference evidence="3" key="1">
    <citation type="submission" date="2025-08" db="UniProtKB">
        <authorList>
            <consortium name="RefSeq"/>
        </authorList>
    </citation>
    <scope>IDENTIFICATION</scope>
    <source>
        <strain evidence="3">15112-1751.03</strain>
        <tissue evidence="3">Whole Adult</tissue>
    </source>
</reference>
<sequence length="185" mass="21142">MKSSAQIVLLTSLATCWASKLYSVEIILFEALEVEGEPIIDFTDIRLMGRERALNGTVRINEDMDATNFQMSVDFQTDPLRNGEWRNMIFSVPQMNICRAMRMYIGTYGKSTLQRSQHTNLPFDGKHCPLPKGTYYIKDLLMNSDTWPEIMPIGYLNGNFRFLKRGKLIGGVKCLTEISQSILML</sequence>
<dbReference type="PANTHER" id="PTHR21112:SF0">
    <property type="entry name" value="CHEMOSENSORY PROTEIN A 29A-RELATED"/>
    <property type="match status" value="1"/>
</dbReference>
<evidence type="ECO:0000313" key="2">
    <source>
        <dbReference type="Proteomes" id="UP000515160"/>
    </source>
</evidence>
<proteinExistence type="predicted"/>
<gene>
    <name evidence="3" type="primary">LOC117566595</name>
</gene>
<evidence type="ECO:0000256" key="1">
    <source>
        <dbReference type="SAM" id="SignalP"/>
    </source>
</evidence>
<dbReference type="AlphaFoldDB" id="A0A6P8WRR4"/>
<name>A0A6P8WRR4_DROAB</name>
<accession>A0A6P8WRR4</accession>
<dbReference type="Pfam" id="PF06477">
    <property type="entry name" value="DUF1091"/>
    <property type="match status" value="1"/>
</dbReference>
<feature type="signal peptide" evidence="1">
    <location>
        <begin position="1"/>
        <end position="18"/>
    </location>
</feature>
<evidence type="ECO:0000313" key="3">
    <source>
        <dbReference type="RefSeq" id="XP_034102028.1"/>
    </source>
</evidence>
<dbReference type="RefSeq" id="XP_034102028.1">
    <property type="nucleotide sequence ID" value="XM_034246137.1"/>
</dbReference>
<dbReference type="Proteomes" id="UP000515160">
    <property type="component" value="Chromosome 3"/>
</dbReference>
<organism evidence="2 3">
    <name type="scientific">Drosophila albomicans</name>
    <name type="common">Fruit fly</name>
    <dbReference type="NCBI Taxonomy" id="7291"/>
    <lineage>
        <taxon>Eukaryota</taxon>
        <taxon>Metazoa</taxon>
        <taxon>Ecdysozoa</taxon>
        <taxon>Arthropoda</taxon>
        <taxon>Hexapoda</taxon>
        <taxon>Insecta</taxon>
        <taxon>Pterygota</taxon>
        <taxon>Neoptera</taxon>
        <taxon>Endopterygota</taxon>
        <taxon>Diptera</taxon>
        <taxon>Brachycera</taxon>
        <taxon>Muscomorpha</taxon>
        <taxon>Ephydroidea</taxon>
        <taxon>Drosophilidae</taxon>
        <taxon>Drosophila</taxon>
    </lineage>
</organism>
<feature type="chain" id="PRO_5028355680" evidence="1">
    <location>
        <begin position="19"/>
        <end position="185"/>
    </location>
</feature>
<dbReference type="PANTHER" id="PTHR21112">
    <property type="entry name" value="CHEMOSENSORY PROTEIN A 29A-RELATED"/>
    <property type="match status" value="1"/>
</dbReference>
<keyword evidence="2" id="KW-1185">Reference proteome</keyword>
<dbReference type="OrthoDB" id="7851871at2759"/>
<keyword evidence="1" id="KW-0732">Signal</keyword>
<dbReference type="GeneID" id="117566595"/>